<dbReference type="Proteomes" id="UP000660339">
    <property type="component" value="Unassembled WGS sequence"/>
</dbReference>
<evidence type="ECO:0000256" key="1">
    <source>
        <dbReference type="SAM" id="Phobius"/>
    </source>
</evidence>
<keyword evidence="1" id="KW-0472">Membrane</keyword>
<keyword evidence="1" id="KW-0812">Transmembrane</keyword>
<evidence type="ECO:0000313" key="3">
    <source>
        <dbReference type="Proteomes" id="UP000660339"/>
    </source>
</evidence>
<gene>
    <name evidence="2" type="ORF">Cme02nite_19350</name>
</gene>
<dbReference type="EMBL" id="BONJ01000007">
    <property type="protein sequence ID" value="GIG13603.1"/>
    <property type="molecule type" value="Genomic_DNA"/>
</dbReference>
<keyword evidence="3" id="KW-1185">Reference proteome</keyword>
<protein>
    <submittedName>
        <fullName evidence="2">Uncharacterized protein</fullName>
    </submittedName>
</protein>
<comment type="caution">
    <text evidence="2">The sequence shown here is derived from an EMBL/GenBank/DDBJ whole genome shotgun (WGS) entry which is preliminary data.</text>
</comment>
<reference evidence="2" key="1">
    <citation type="submission" date="2021-01" db="EMBL/GenBank/DDBJ databases">
        <title>Whole genome shotgun sequence of Catellatospora methionotrophica NBRC 14553.</title>
        <authorList>
            <person name="Komaki H."/>
            <person name="Tamura T."/>
        </authorList>
    </citation>
    <scope>NUCLEOTIDE SEQUENCE</scope>
    <source>
        <strain evidence="2">NBRC 14553</strain>
    </source>
</reference>
<accession>A0A8J3L8D1</accession>
<feature type="transmembrane region" description="Helical" evidence="1">
    <location>
        <begin position="20"/>
        <end position="39"/>
    </location>
</feature>
<name>A0A8J3L8D1_9ACTN</name>
<organism evidence="2 3">
    <name type="scientific">Catellatospora methionotrophica</name>
    <dbReference type="NCBI Taxonomy" id="121620"/>
    <lineage>
        <taxon>Bacteria</taxon>
        <taxon>Bacillati</taxon>
        <taxon>Actinomycetota</taxon>
        <taxon>Actinomycetes</taxon>
        <taxon>Micromonosporales</taxon>
        <taxon>Micromonosporaceae</taxon>
        <taxon>Catellatospora</taxon>
    </lineage>
</organism>
<dbReference type="AlphaFoldDB" id="A0A8J3L8D1"/>
<dbReference type="RefSeq" id="WP_166382833.1">
    <property type="nucleotide sequence ID" value="NZ_BAAATT010000014.1"/>
</dbReference>
<sequence>MEPATGPWSPLTISTMADGRRIIVIGTAVAAAAVTLWTLGRTRLTWGRDLDLA</sequence>
<evidence type="ECO:0000313" key="2">
    <source>
        <dbReference type="EMBL" id="GIG13603.1"/>
    </source>
</evidence>
<keyword evidence="1" id="KW-1133">Transmembrane helix</keyword>
<proteinExistence type="predicted"/>